<name>W4EK26_9BACL</name>
<dbReference type="InterPro" id="IPR016181">
    <property type="entry name" value="Acyl_CoA_acyltransferase"/>
</dbReference>
<dbReference type="Pfam" id="PF13302">
    <property type="entry name" value="Acetyltransf_3"/>
    <property type="match status" value="1"/>
</dbReference>
<evidence type="ECO:0000313" key="2">
    <source>
        <dbReference type="EMBL" id="ETT80938.1"/>
    </source>
</evidence>
<evidence type="ECO:0000259" key="1">
    <source>
        <dbReference type="PROSITE" id="PS51186"/>
    </source>
</evidence>
<dbReference type="eggNOG" id="COG1670">
    <property type="taxonomic scope" value="Bacteria"/>
</dbReference>
<dbReference type="InterPro" id="IPR000182">
    <property type="entry name" value="GNAT_dom"/>
</dbReference>
<dbReference type="Proteomes" id="UP000019062">
    <property type="component" value="Unassembled WGS sequence"/>
</dbReference>
<comment type="caution">
    <text evidence="2">The sequence shown here is derived from an EMBL/GenBank/DDBJ whole genome shotgun (WGS) entry which is preliminary data.</text>
</comment>
<protein>
    <recommendedName>
        <fullName evidence="1">N-acetyltransferase domain-containing protein</fullName>
    </recommendedName>
</protein>
<dbReference type="PROSITE" id="PS51186">
    <property type="entry name" value="GNAT"/>
    <property type="match status" value="1"/>
</dbReference>
<accession>W4EK26</accession>
<dbReference type="EMBL" id="ASQA01000042">
    <property type="protein sequence ID" value="ETT80938.1"/>
    <property type="molecule type" value="Genomic_DNA"/>
</dbReference>
<keyword evidence="3" id="KW-1185">Reference proteome</keyword>
<reference evidence="2 3" key="1">
    <citation type="journal article" date="2014" name="BMC Genomics">
        <title>Genomic comparison of sporeforming bacilli isolated from milk.</title>
        <authorList>
            <person name="Moreno Switt A.I."/>
            <person name="Andrus A.D."/>
            <person name="Ranieri M.L."/>
            <person name="Orsi R.H."/>
            <person name="Ivy R."/>
            <person name="den Bakker H.C."/>
            <person name="Martin N.H."/>
            <person name="Wiedmann M."/>
            <person name="Boor K.J."/>
        </authorList>
    </citation>
    <scope>NUCLEOTIDE SEQUENCE [LARGE SCALE GENOMIC DNA]</scope>
    <source>
        <strain evidence="2 3">FSL R5-213</strain>
    </source>
</reference>
<dbReference type="InterPro" id="IPR051531">
    <property type="entry name" value="N-acetyltransferase"/>
</dbReference>
<feature type="domain" description="N-acetyltransferase" evidence="1">
    <location>
        <begin position="20"/>
        <end position="182"/>
    </location>
</feature>
<evidence type="ECO:0000313" key="3">
    <source>
        <dbReference type="Proteomes" id="UP000019062"/>
    </source>
</evidence>
<dbReference type="Gene3D" id="3.40.630.30">
    <property type="match status" value="1"/>
</dbReference>
<dbReference type="AlphaFoldDB" id="W4EK26"/>
<dbReference type="GO" id="GO:0016747">
    <property type="term" value="F:acyltransferase activity, transferring groups other than amino-acyl groups"/>
    <property type="evidence" value="ECO:0007669"/>
    <property type="project" value="InterPro"/>
</dbReference>
<dbReference type="PANTHER" id="PTHR43792">
    <property type="entry name" value="GNAT FAMILY, PUTATIVE (AFU_ORTHOLOGUE AFUA_3G00765)-RELATED-RELATED"/>
    <property type="match status" value="1"/>
</dbReference>
<dbReference type="RefSeq" id="WP_051448837.1">
    <property type="nucleotide sequence ID" value="NZ_ASQA01000042.1"/>
</dbReference>
<gene>
    <name evidence="2" type="ORF">C176_19524</name>
</gene>
<dbReference type="SUPFAM" id="SSF55729">
    <property type="entry name" value="Acyl-CoA N-acyltransferases (Nat)"/>
    <property type="match status" value="1"/>
</dbReference>
<organism evidence="2 3">
    <name type="scientific">Viridibacillus arenosi FSL R5-213</name>
    <dbReference type="NCBI Taxonomy" id="1227360"/>
    <lineage>
        <taxon>Bacteria</taxon>
        <taxon>Bacillati</taxon>
        <taxon>Bacillota</taxon>
        <taxon>Bacilli</taxon>
        <taxon>Bacillales</taxon>
        <taxon>Caryophanaceae</taxon>
        <taxon>Viridibacillus</taxon>
    </lineage>
</organism>
<proteinExistence type="predicted"/>
<dbReference type="PANTHER" id="PTHR43792:SF1">
    <property type="entry name" value="N-ACETYLTRANSFERASE DOMAIN-CONTAINING PROTEIN"/>
    <property type="match status" value="1"/>
</dbReference>
<sequence>MKLRRNRLENKAFILETERLYARELVQNDFQDLADILQDERVMYAYEHTFNDQDTQNWLVRQQSRYQENGFGLWAILLKGTDTVIGQAGLTMQQVGNREVLEIGYLFKHDFWNKGYATEMADACRKYAFNILKAPEVYSIIKDDNIASQKVAMRIGMHIEEEFIKQYYNGDMVHYLYKVENKL</sequence>